<feature type="region of interest" description="Disordered" evidence="1">
    <location>
        <begin position="1"/>
        <end position="20"/>
    </location>
</feature>
<feature type="region of interest" description="Disordered" evidence="1">
    <location>
        <begin position="42"/>
        <end position="85"/>
    </location>
</feature>
<reference evidence="2" key="1">
    <citation type="journal article" date="2011" name="Plant Physiol.">
        <title>Comprehensive sequence analysis of 24,783 barley full-length cDNAs derived from 12 clone libraries.</title>
        <authorList>
            <person name="Matsumoto T."/>
            <person name="Tanaka T."/>
            <person name="Sakai H."/>
            <person name="Amano N."/>
            <person name="Kanamori H."/>
            <person name="Kurita K."/>
            <person name="Kikuta A."/>
            <person name="Kamiya K."/>
            <person name="Yamamoto M."/>
            <person name="Ikawa H."/>
            <person name="Fujii N."/>
            <person name="Hori K."/>
            <person name="Itoh T."/>
            <person name="Sato K."/>
        </authorList>
    </citation>
    <scope>NUCLEOTIDE SEQUENCE</scope>
    <source>
        <tissue evidence="2">Shoot and root</tissue>
    </source>
</reference>
<proteinExistence type="evidence at transcript level"/>
<evidence type="ECO:0000256" key="1">
    <source>
        <dbReference type="SAM" id="MobiDB-lite"/>
    </source>
</evidence>
<protein>
    <submittedName>
        <fullName evidence="2">Predicted protein</fullName>
    </submittedName>
</protein>
<accession>F2E6F8</accession>
<dbReference type="EMBL" id="AK371732">
    <property type="protein sequence ID" value="BAK02930.1"/>
    <property type="molecule type" value="mRNA"/>
</dbReference>
<organism evidence="2">
    <name type="scientific">Hordeum vulgare subsp. vulgare</name>
    <name type="common">Domesticated barley</name>
    <dbReference type="NCBI Taxonomy" id="112509"/>
    <lineage>
        <taxon>Eukaryota</taxon>
        <taxon>Viridiplantae</taxon>
        <taxon>Streptophyta</taxon>
        <taxon>Embryophyta</taxon>
        <taxon>Tracheophyta</taxon>
        <taxon>Spermatophyta</taxon>
        <taxon>Magnoliopsida</taxon>
        <taxon>Liliopsida</taxon>
        <taxon>Poales</taxon>
        <taxon>Poaceae</taxon>
        <taxon>BOP clade</taxon>
        <taxon>Pooideae</taxon>
        <taxon>Triticodae</taxon>
        <taxon>Triticeae</taxon>
        <taxon>Hordeinae</taxon>
        <taxon>Hordeum</taxon>
    </lineage>
</organism>
<feature type="region of interest" description="Disordered" evidence="1">
    <location>
        <begin position="105"/>
        <end position="135"/>
    </location>
</feature>
<evidence type="ECO:0000313" key="2">
    <source>
        <dbReference type="EMBL" id="BAK02930.1"/>
    </source>
</evidence>
<dbReference type="AlphaFoldDB" id="F2E6F8"/>
<sequence>MRAPPPWSPRCATTRVSSRVRGDSVDVLDRGYRHARRQLVRRRRRGRRRVTGCGRDGVRVQHRRDKEGEQPRVKTEGMRGSAKANGSVLGSVHYDALASHGMSRGVVTAPGGTTSGTPATTSDTQTASSNSTATTSKETTLTVVLTDEAEEKEVRGDISPARVYISPGEKRRSKKSRRFQEERKLRRLREEPPDDLTMGRFFFLNYIM</sequence>
<feature type="compositionally biased region" description="Basic and acidic residues" evidence="1">
    <location>
        <begin position="56"/>
        <end position="77"/>
    </location>
</feature>
<name>F2E6F8_HORVV</name>